<dbReference type="EMBL" id="JBHRYC010000052">
    <property type="protein sequence ID" value="MFC3637905.1"/>
    <property type="molecule type" value="Genomic_DNA"/>
</dbReference>
<comment type="caution">
    <text evidence="1">The sequence shown here is derived from an EMBL/GenBank/DDBJ whole genome shotgun (WGS) entry which is preliminary data.</text>
</comment>
<feature type="non-terminal residue" evidence="1">
    <location>
        <position position="104"/>
    </location>
</feature>
<protein>
    <submittedName>
        <fullName evidence="1">Uncharacterized protein</fullName>
    </submittedName>
</protein>
<dbReference type="Proteomes" id="UP001595704">
    <property type="component" value="Unassembled WGS sequence"/>
</dbReference>
<organism evidence="1 2">
    <name type="scientific">Camelimonas fluminis</name>
    <dbReference type="NCBI Taxonomy" id="1576911"/>
    <lineage>
        <taxon>Bacteria</taxon>
        <taxon>Pseudomonadati</taxon>
        <taxon>Pseudomonadota</taxon>
        <taxon>Alphaproteobacteria</taxon>
        <taxon>Hyphomicrobiales</taxon>
        <taxon>Chelatococcaceae</taxon>
        <taxon>Camelimonas</taxon>
    </lineage>
</organism>
<keyword evidence="2" id="KW-1185">Reference proteome</keyword>
<reference evidence="2" key="1">
    <citation type="journal article" date="2019" name="Int. J. Syst. Evol. Microbiol.">
        <title>The Global Catalogue of Microorganisms (GCM) 10K type strain sequencing project: providing services to taxonomists for standard genome sequencing and annotation.</title>
        <authorList>
            <consortium name="The Broad Institute Genomics Platform"/>
            <consortium name="The Broad Institute Genome Sequencing Center for Infectious Disease"/>
            <person name="Wu L."/>
            <person name="Ma J."/>
        </authorList>
    </citation>
    <scope>NUCLEOTIDE SEQUENCE [LARGE SCALE GENOMIC DNA]</scope>
    <source>
        <strain evidence="2">KCTC 42282</strain>
    </source>
</reference>
<proteinExistence type="predicted"/>
<name>A0ABV7UGU9_9HYPH</name>
<gene>
    <name evidence="1" type="ORF">ACFONL_11055</name>
</gene>
<evidence type="ECO:0000313" key="1">
    <source>
        <dbReference type="EMBL" id="MFC3637905.1"/>
    </source>
</evidence>
<evidence type="ECO:0000313" key="2">
    <source>
        <dbReference type="Proteomes" id="UP001595704"/>
    </source>
</evidence>
<sequence>MKGGRFQFTHDETKSLAALARIAKDMAERDLVLGDIWDIDGKQSYLDQLEHEGVLPKETGTAKTVEPAMPTEKPAVRRQNIWRRSRRKLAECGPRLVFDVRRRA</sequence>
<accession>A0ABV7UGU9</accession>